<dbReference type="EMBL" id="CP036402">
    <property type="protein sequence ID" value="QBI21483.1"/>
    <property type="molecule type" value="Genomic_DNA"/>
</dbReference>
<dbReference type="AlphaFoldDB" id="A0A411YJW7"/>
<dbReference type="PANTHER" id="PTHR43316:SF3">
    <property type="entry name" value="HALOACID DEHALOGENASE, TYPE II (AFU_ORTHOLOGUE AFUA_2G07750)-RELATED"/>
    <property type="match status" value="1"/>
</dbReference>
<dbReference type="OrthoDB" id="3774052at2"/>
<dbReference type="RefSeq" id="WP_131156475.1">
    <property type="nucleotide sequence ID" value="NZ_CP036402.1"/>
</dbReference>
<proteinExistence type="predicted"/>
<accession>A0A411YJW7</accession>
<evidence type="ECO:0000256" key="1">
    <source>
        <dbReference type="ARBA" id="ARBA00022801"/>
    </source>
</evidence>
<name>A0A411YJW7_9ACTN</name>
<keyword evidence="1" id="KW-0378">Hydrolase</keyword>
<dbReference type="KEGG" id="erz:ER308_19190"/>
<dbReference type="Gene3D" id="3.40.50.1000">
    <property type="entry name" value="HAD superfamily/HAD-like"/>
    <property type="match status" value="1"/>
</dbReference>
<evidence type="ECO:0000313" key="3">
    <source>
        <dbReference type="Proteomes" id="UP000291469"/>
    </source>
</evidence>
<dbReference type="Gene3D" id="1.10.150.750">
    <property type="match status" value="1"/>
</dbReference>
<reference evidence="2 3" key="1">
    <citation type="submission" date="2019-01" db="EMBL/GenBank/DDBJ databases">
        <title>Egibacter rhizosphaerae EGI 80759T.</title>
        <authorList>
            <person name="Chen D.-D."/>
            <person name="Tian Y."/>
            <person name="Jiao J.-Y."/>
            <person name="Zhang X.-T."/>
            <person name="Zhang Y.-G."/>
            <person name="Zhang Y."/>
            <person name="Xiao M."/>
            <person name="Shu W.-S."/>
            <person name="Li W.-J."/>
        </authorList>
    </citation>
    <scope>NUCLEOTIDE SEQUENCE [LARGE SCALE GENOMIC DNA]</scope>
    <source>
        <strain evidence="2 3">EGI 80759</strain>
    </source>
</reference>
<gene>
    <name evidence="2" type="ORF">ER308_19190</name>
</gene>
<protein>
    <submittedName>
        <fullName evidence="2">Haloacid dehalogenase</fullName>
    </submittedName>
</protein>
<dbReference type="SUPFAM" id="SSF56784">
    <property type="entry name" value="HAD-like"/>
    <property type="match status" value="1"/>
</dbReference>
<evidence type="ECO:0000313" key="2">
    <source>
        <dbReference type="EMBL" id="QBI21483.1"/>
    </source>
</evidence>
<dbReference type="GO" id="GO:0016787">
    <property type="term" value="F:hydrolase activity"/>
    <property type="evidence" value="ECO:0007669"/>
    <property type="project" value="UniProtKB-KW"/>
</dbReference>
<dbReference type="PANTHER" id="PTHR43316">
    <property type="entry name" value="HYDROLASE, HALOACID DELAHOGENASE-RELATED"/>
    <property type="match status" value="1"/>
</dbReference>
<sequence length="233" mass="24545">MTPAADAQAGTPGPPAITFDVYTALIDSRRGMIDGLGPVADAHGWSLDVGTVVDHFDAASKRRQREITDWIPFRRIVSDAMAETSAALDLSGDADDIATALLATIHEWPHYEDVPDGVAAAAATHDVAVLTNTDDDLLARTRTGYAFPDGVTSEQARAYKPHPGIYRVARERFGPLVHVAGSARDVRGAGEAGLTVVRVARPGQRVDPNGPAPDAEVADLRDLPGVLAGLAAR</sequence>
<dbReference type="InterPro" id="IPR036412">
    <property type="entry name" value="HAD-like_sf"/>
</dbReference>
<dbReference type="InterPro" id="IPR023214">
    <property type="entry name" value="HAD_sf"/>
</dbReference>
<keyword evidence="3" id="KW-1185">Reference proteome</keyword>
<dbReference type="InterPro" id="IPR051540">
    <property type="entry name" value="S-2-haloacid_dehalogenase"/>
</dbReference>
<dbReference type="Proteomes" id="UP000291469">
    <property type="component" value="Chromosome"/>
</dbReference>
<organism evidence="2 3">
    <name type="scientific">Egibacter rhizosphaerae</name>
    <dbReference type="NCBI Taxonomy" id="1670831"/>
    <lineage>
        <taxon>Bacteria</taxon>
        <taxon>Bacillati</taxon>
        <taxon>Actinomycetota</taxon>
        <taxon>Nitriliruptoria</taxon>
        <taxon>Egibacterales</taxon>
        <taxon>Egibacteraceae</taxon>
        <taxon>Egibacter</taxon>
    </lineage>
</organism>